<dbReference type="CDD" id="cd02696">
    <property type="entry name" value="MurNAc-LAA"/>
    <property type="match status" value="1"/>
</dbReference>
<dbReference type="Gene3D" id="3.40.630.40">
    <property type="entry name" value="Zn-dependent exopeptidases"/>
    <property type="match status" value="1"/>
</dbReference>
<dbReference type="PANTHER" id="PTHR30404">
    <property type="entry name" value="N-ACETYLMURAMOYL-L-ALANINE AMIDASE"/>
    <property type="match status" value="1"/>
</dbReference>
<sequence length="878" mass="94897">MNKILATTVIAAGSILPSFSHSTYAEAVTTVQISKNIPIHATHSITSDTLLTTEQTTNATVLSLIKDNTIKWIQVKLTTGQTGWVQSTQLHFSAQKIIVTGSDVNVRKGASTAYPSITKLQKGMQLSALSQFINDKGELWYEVDLGNGKKGWAISAYFKPVAAPATYSNQTSLNAKMIINTPLAEVRKGASLSYPVSVTLKRNTPVILLSQFTNTAGEKWARIQSETTTGWVKEAVLSRPEVKPYVGKTLKTNTAGALVRKGASAAYAAVITLPAQTSIKVIDQYTNSKKELWLRVEVLGKTGWISAKQVTLPTATLNQTSYYIANHNTLVRKGASSTYEAAATLARGTKVLIVSEHTAASGEKWFRIEFAPGKYAWTPAKSLTNTMPVTQSIYTTVDKANVRKGAATTYGVVTSLSKGTALSVLSQSAASDGTAWYQVQYSMTGSGWIHSSIISTKSVAISQKKTIGTRSAKLYSGADLTYKVITPLPNGSAVTALKEYINSYGQKWYSVRTASGVIGWTPSWEAYNAGQSVPTVYAKSKTVLLKGAFADSGTAASLTAGSPLKLLWSLDNWYFTENASGVRGWIVKDLTTTSIPKSLRSPALAKLAGDAHSIKWTKAGAGAVKYTMNGTSQIKITGDATQIEVPSFKTPGVTSYSVATNTNGTQTLTVNIASTHTFTIRNYKESMTLKVMPKGLIGKKIIIDAGHGAHDVGAVGPTRLYEKTVNLETALKLKKELEAYGASVIMTRSTDIFLELPDRTAISNASDADAFISVHSNSHSSTSRGTQTFYNTSVSFNGPKSKTLAMYVQNSLYPEIWTYNRGYTHQTFYVNRMNEIPSALVELAFISNPAEEKLMRTDSFKQKAAVGIRKGLQNYFNN</sequence>
<feature type="domain" description="SH3b" evidence="4">
    <location>
        <begin position="94"/>
        <end position="162"/>
    </location>
</feature>
<feature type="domain" description="SH3b" evidence="4">
    <location>
        <begin position="462"/>
        <end position="530"/>
    </location>
</feature>
<keyword evidence="1" id="KW-0378">Hydrolase</keyword>
<dbReference type="SMART" id="SM00287">
    <property type="entry name" value="SH3b"/>
    <property type="match status" value="7"/>
</dbReference>
<accession>A0ABW2NVS3</accession>
<proteinExistence type="predicted"/>
<dbReference type="Pfam" id="PF13457">
    <property type="entry name" value="GW"/>
    <property type="match status" value="3"/>
</dbReference>
<dbReference type="RefSeq" id="WP_379750610.1">
    <property type="nucleotide sequence ID" value="NZ_JBHTCP010000049.1"/>
</dbReference>
<keyword evidence="2" id="KW-0961">Cell wall biogenesis/degradation</keyword>
<dbReference type="InterPro" id="IPR002508">
    <property type="entry name" value="MurNAc-LAA_cat"/>
</dbReference>
<dbReference type="Pfam" id="PF01520">
    <property type="entry name" value="Amidase_3"/>
    <property type="match status" value="1"/>
</dbReference>
<dbReference type="PANTHER" id="PTHR30404:SF0">
    <property type="entry name" value="N-ACETYLMURAMOYL-L-ALANINE AMIDASE AMIC"/>
    <property type="match status" value="1"/>
</dbReference>
<dbReference type="SMART" id="SM00646">
    <property type="entry name" value="Ami_3"/>
    <property type="match status" value="1"/>
</dbReference>
<keyword evidence="3" id="KW-0732">Signal</keyword>
<feature type="domain" description="SH3b" evidence="4">
    <location>
        <begin position="531"/>
        <end position="594"/>
    </location>
</feature>
<dbReference type="InterPro" id="IPR003646">
    <property type="entry name" value="SH3-like_bac-type"/>
</dbReference>
<dbReference type="SUPFAM" id="SSF53187">
    <property type="entry name" value="Zn-dependent exopeptidases"/>
    <property type="match status" value="1"/>
</dbReference>
<comment type="caution">
    <text evidence="5">The sequence shown here is derived from an EMBL/GenBank/DDBJ whole genome shotgun (WGS) entry which is preliminary data.</text>
</comment>
<dbReference type="Pfam" id="PF08239">
    <property type="entry name" value="SH3_3"/>
    <property type="match status" value="4"/>
</dbReference>
<feature type="chain" id="PRO_5046675404" evidence="3">
    <location>
        <begin position="28"/>
        <end position="878"/>
    </location>
</feature>
<evidence type="ECO:0000256" key="1">
    <source>
        <dbReference type="ARBA" id="ARBA00022801"/>
    </source>
</evidence>
<feature type="signal peptide" evidence="3">
    <location>
        <begin position="1"/>
        <end position="27"/>
    </location>
</feature>
<reference evidence="6" key="1">
    <citation type="journal article" date="2019" name="Int. J. Syst. Evol. Microbiol.">
        <title>The Global Catalogue of Microorganisms (GCM) 10K type strain sequencing project: providing services to taxonomists for standard genome sequencing and annotation.</title>
        <authorList>
            <consortium name="The Broad Institute Genomics Platform"/>
            <consortium name="The Broad Institute Genome Sequencing Center for Infectious Disease"/>
            <person name="Wu L."/>
            <person name="Ma J."/>
        </authorList>
    </citation>
    <scope>NUCLEOTIDE SEQUENCE [LARGE SCALE GENOMIC DNA]</scope>
    <source>
        <strain evidence="6">NBRC 106396</strain>
    </source>
</reference>
<evidence type="ECO:0000313" key="5">
    <source>
        <dbReference type="EMBL" id="MFC7373043.1"/>
    </source>
</evidence>
<dbReference type="InterPro" id="IPR050695">
    <property type="entry name" value="N-acetylmuramoyl_amidase_3"/>
</dbReference>
<name>A0ABW2NVS3_9BACL</name>
<evidence type="ECO:0000256" key="2">
    <source>
        <dbReference type="ARBA" id="ARBA00023316"/>
    </source>
</evidence>
<evidence type="ECO:0000259" key="4">
    <source>
        <dbReference type="PROSITE" id="PS51781"/>
    </source>
</evidence>
<protein>
    <submittedName>
        <fullName evidence="5">SH3 domain-containing protein</fullName>
    </submittedName>
</protein>
<dbReference type="InterPro" id="IPR025987">
    <property type="entry name" value="GW_dom"/>
</dbReference>
<dbReference type="Proteomes" id="UP001596549">
    <property type="component" value="Unassembled WGS sequence"/>
</dbReference>
<organism evidence="5 6">
    <name type="scientific">Fictibacillus iocasae</name>
    <dbReference type="NCBI Taxonomy" id="2715437"/>
    <lineage>
        <taxon>Bacteria</taxon>
        <taxon>Bacillati</taxon>
        <taxon>Bacillota</taxon>
        <taxon>Bacilli</taxon>
        <taxon>Bacillales</taxon>
        <taxon>Fictibacillaceae</taxon>
        <taxon>Fictibacillus</taxon>
    </lineage>
</organism>
<evidence type="ECO:0000313" key="6">
    <source>
        <dbReference type="Proteomes" id="UP001596549"/>
    </source>
</evidence>
<dbReference type="PROSITE" id="PS51781">
    <property type="entry name" value="SH3B"/>
    <property type="match status" value="4"/>
</dbReference>
<dbReference type="EMBL" id="JBHTCP010000049">
    <property type="protein sequence ID" value="MFC7373043.1"/>
    <property type="molecule type" value="Genomic_DNA"/>
</dbReference>
<keyword evidence="6" id="KW-1185">Reference proteome</keyword>
<evidence type="ECO:0000256" key="3">
    <source>
        <dbReference type="SAM" id="SignalP"/>
    </source>
</evidence>
<gene>
    <name evidence="5" type="ORF">ACFQPF_15490</name>
</gene>
<dbReference type="Gene3D" id="2.30.30.40">
    <property type="entry name" value="SH3 Domains"/>
    <property type="match status" value="6"/>
</dbReference>
<feature type="domain" description="SH3b" evidence="4">
    <location>
        <begin position="390"/>
        <end position="458"/>
    </location>
</feature>